<dbReference type="AlphaFoldDB" id="A0A0R1VAU4"/>
<dbReference type="GO" id="GO:0016757">
    <property type="term" value="F:glycosyltransferase activity"/>
    <property type="evidence" value="ECO:0007669"/>
    <property type="project" value="UniProtKB-KW"/>
</dbReference>
<dbReference type="Gene3D" id="3.40.50.2000">
    <property type="entry name" value="Glycogen Phosphorylase B"/>
    <property type="match status" value="2"/>
</dbReference>
<dbReference type="Proteomes" id="UP000051739">
    <property type="component" value="Unassembled WGS sequence"/>
</dbReference>
<dbReference type="RefSeq" id="WP_056937041.1">
    <property type="nucleotide sequence ID" value="NZ_AZFN01000007.1"/>
</dbReference>
<dbReference type="PANTHER" id="PTHR12526:SF629">
    <property type="entry name" value="TEICHURONIC ACID BIOSYNTHESIS GLYCOSYLTRANSFERASE TUAH-RELATED"/>
    <property type="match status" value="1"/>
</dbReference>
<evidence type="ECO:0000259" key="3">
    <source>
        <dbReference type="Pfam" id="PF00534"/>
    </source>
</evidence>
<keyword evidence="5" id="KW-1185">Reference proteome</keyword>
<reference evidence="4 5" key="1">
    <citation type="journal article" date="2015" name="Genome Announc.">
        <title>Expanding the biotechnology potential of lactobacilli through comparative genomics of 213 strains and associated genera.</title>
        <authorList>
            <person name="Sun Z."/>
            <person name="Harris H.M."/>
            <person name="McCann A."/>
            <person name="Guo C."/>
            <person name="Argimon S."/>
            <person name="Zhang W."/>
            <person name="Yang X."/>
            <person name="Jeffery I.B."/>
            <person name="Cooney J.C."/>
            <person name="Kagawa T.F."/>
            <person name="Liu W."/>
            <person name="Song Y."/>
            <person name="Salvetti E."/>
            <person name="Wrobel A."/>
            <person name="Rasinkangas P."/>
            <person name="Parkhill J."/>
            <person name="Rea M.C."/>
            <person name="O'Sullivan O."/>
            <person name="Ritari J."/>
            <person name="Douillard F.P."/>
            <person name="Paul Ross R."/>
            <person name="Yang R."/>
            <person name="Briner A.E."/>
            <person name="Felis G.E."/>
            <person name="de Vos W.M."/>
            <person name="Barrangou R."/>
            <person name="Klaenhammer T.R."/>
            <person name="Caufield P.W."/>
            <person name="Cui Y."/>
            <person name="Zhang H."/>
            <person name="O'Toole P.W."/>
        </authorList>
    </citation>
    <scope>NUCLEOTIDE SEQUENCE [LARGE SCALE GENOMIC DNA]</scope>
    <source>
        <strain evidence="4 5">DSM 16045</strain>
    </source>
</reference>
<gene>
    <name evidence="4" type="ORF">FC60_GL001583</name>
</gene>
<protein>
    <submittedName>
        <fullName evidence="4">Poly(Glycerol-phosphate) alpha-glucosyltransferase</fullName>
    </submittedName>
</protein>
<dbReference type="PANTHER" id="PTHR12526">
    <property type="entry name" value="GLYCOSYLTRANSFERASE"/>
    <property type="match status" value="1"/>
</dbReference>
<evidence type="ECO:0000313" key="5">
    <source>
        <dbReference type="Proteomes" id="UP000051739"/>
    </source>
</evidence>
<dbReference type="Pfam" id="PF00534">
    <property type="entry name" value="Glycos_transf_1"/>
    <property type="match status" value="1"/>
</dbReference>
<dbReference type="EMBL" id="AZFN01000007">
    <property type="protein sequence ID" value="KRM02721.1"/>
    <property type="molecule type" value="Genomic_DNA"/>
</dbReference>
<evidence type="ECO:0000256" key="1">
    <source>
        <dbReference type="ARBA" id="ARBA00022676"/>
    </source>
</evidence>
<keyword evidence="2 4" id="KW-0808">Transferase</keyword>
<proteinExistence type="predicted"/>
<sequence>MFFFVNRYLLPQNSSIEHTELARLRLFKRHQSPAQLVLRDFLPNLDQTLQRFGLDRSQVTTLYDFFAGTQDYVGAPLKIDDLALPVDYQIGTGNNFRQVTLGGRLVAEIYFIGGTVAQVGRIDYFDDSGNKTLSQIYDWRGFKCLDRSYGKQGELFYEQYYRPNGKRYLERYYVQSTKNTAINSLNILKDYQGRDYFFDNLDDLFTFFLDELNRSHGENNQFIADRPQETINPVLRMQTKAHKYLWMAMPEGGDRPDQAHGPLATLLQAALVSNVKAWDGILAASQEQATNLRARVGNQVPVYQVSPVVVKPVVVTEQKKPAVFEMIYVGRIAPDKQIDQLLQIFAQIHHQVSKTHLTIYGYCSDQLRRGLDQLIEELKLQGAVTWAGYQVDLSKAYQEADLYLDASRIDAFPLAMVEALAHSVPMVSYDFQYGPKELVQSGVNGELVPVNQVSQFVQKVVQLLKNPAKLNQYRQQAGTQLADYQDEMVWQQWERLK</sequence>
<organism evidence="4 5">
    <name type="scientific">Limosilactobacillus gastricus DSM 16045</name>
    <dbReference type="NCBI Taxonomy" id="1423749"/>
    <lineage>
        <taxon>Bacteria</taxon>
        <taxon>Bacillati</taxon>
        <taxon>Bacillota</taxon>
        <taxon>Bacilli</taxon>
        <taxon>Lactobacillales</taxon>
        <taxon>Lactobacillaceae</taxon>
        <taxon>Limosilactobacillus</taxon>
    </lineage>
</organism>
<dbReference type="SUPFAM" id="SSF53756">
    <property type="entry name" value="UDP-Glycosyltransferase/glycogen phosphorylase"/>
    <property type="match status" value="1"/>
</dbReference>
<feature type="domain" description="Glycosyl transferase family 1" evidence="3">
    <location>
        <begin position="324"/>
        <end position="477"/>
    </location>
</feature>
<comment type="caution">
    <text evidence="4">The sequence shown here is derived from an EMBL/GenBank/DDBJ whole genome shotgun (WGS) entry which is preliminary data.</text>
</comment>
<evidence type="ECO:0000313" key="4">
    <source>
        <dbReference type="EMBL" id="KRM02721.1"/>
    </source>
</evidence>
<dbReference type="InterPro" id="IPR001296">
    <property type="entry name" value="Glyco_trans_1"/>
</dbReference>
<evidence type="ECO:0000256" key="2">
    <source>
        <dbReference type="ARBA" id="ARBA00022679"/>
    </source>
</evidence>
<keyword evidence="1" id="KW-0328">Glycosyltransferase</keyword>
<name>A0A0R1VAU4_9LACO</name>
<dbReference type="PATRIC" id="fig|1423749.3.peg.1641"/>
<accession>A0A0R1VAU4</accession>